<keyword evidence="5" id="KW-1185">Reference proteome</keyword>
<dbReference type="PANTHER" id="PTHR44858:SF1">
    <property type="entry name" value="UDP-N-ACETYLGLUCOSAMINE--PEPTIDE N-ACETYLGLUCOSAMINYLTRANSFERASE SPINDLY-RELATED"/>
    <property type="match status" value="1"/>
</dbReference>
<comment type="caution">
    <text evidence="4">The sequence shown here is derived from an EMBL/GenBank/DDBJ whole genome shotgun (WGS) entry which is preliminary data.</text>
</comment>
<dbReference type="SUPFAM" id="SSF48452">
    <property type="entry name" value="TPR-like"/>
    <property type="match status" value="1"/>
</dbReference>
<dbReference type="InterPro" id="IPR019734">
    <property type="entry name" value="TPR_rpt"/>
</dbReference>
<organism evidence="4 5">
    <name type="scientific">Pseudanabaena galeata UHCC 0370</name>
    <dbReference type="NCBI Taxonomy" id="3110310"/>
    <lineage>
        <taxon>Bacteria</taxon>
        <taxon>Bacillati</taxon>
        <taxon>Cyanobacteriota</taxon>
        <taxon>Cyanophyceae</taxon>
        <taxon>Pseudanabaenales</taxon>
        <taxon>Pseudanabaenaceae</taxon>
        <taxon>Pseudanabaena</taxon>
    </lineage>
</organism>
<dbReference type="Proteomes" id="UP001301388">
    <property type="component" value="Unassembled WGS sequence"/>
</dbReference>
<accession>A0ABU5TH81</accession>
<keyword evidence="2 3" id="KW-0802">TPR repeat</keyword>
<evidence type="ECO:0000313" key="4">
    <source>
        <dbReference type="EMBL" id="MEA5477426.1"/>
    </source>
</evidence>
<dbReference type="InterPro" id="IPR011990">
    <property type="entry name" value="TPR-like_helical_dom_sf"/>
</dbReference>
<dbReference type="EMBL" id="JAYGIE010000025">
    <property type="protein sequence ID" value="MEA5477426.1"/>
    <property type="molecule type" value="Genomic_DNA"/>
</dbReference>
<gene>
    <name evidence="4" type="ORF">VB774_07315</name>
</gene>
<name>A0ABU5TH81_9CYAN</name>
<reference evidence="4 5" key="1">
    <citation type="submission" date="2023-12" db="EMBL/GenBank/DDBJ databases">
        <title>Baltic Sea Cyanobacteria.</title>
        <authorList>
            <person name="Delbaje E."/>
            <person name="Fewer D.P."/>
            <person name="Shishido T.K."/>
        </authorList>
    </citation>
    <scope>NUCLEOTIDE SEQUENCE [LARGE SCALE GENOMIC DNA]</scope>
    <source>
        <strain evidence="4 5">UHCC 0370</strain>
    </source>
</reference>
<dbReference type="RefSeq" id="WP_323260949.1">
    <property type="nucleotide sequence ID" value="NZ_JAYGIE010000025.1"/>
</dbReference>
<keyword evidence="1" id="KW-0677">Repeat</keyword>
<feature type="repeat" description="TPR" evidence="3">
    <location>
        <begin position="44"/>
        <end position="77"/>
    </location>
</feature>
<evidence type="ECO:0000256" key="2">
    <source>
        <dbReference type="ARBA" id="ARBA00022803"/>
    </source>
</evidence>
<protein>
    <submittedName>
        <fullName evidence="4">Tetratricopeptide repeat protein</fullName>
    </submittedName>
</protein>
<dbReference type="Gene3D" id="1.25.40.10">
    <property type="entry name" value="Tetratricopeptide repeat domain"/>
    <property type="match status" value="1"/>
</dbReference>
<evidence type="ECO:0000256" key="3">
    <source>
        <dbReference type="PROSITE-ProRule" id="PRU00339"/>
    </source>
</evidence>
<sequence length="129" mass="14803">MNRNLQMAAELHFLAGIEKEAFSGDREGAIADYTEAIRVNPNYFQAYYKRGLSRRRLEDYQGAIDDFLEVIRINPNDADAYKSCGMTKQLIDGDEAASPYFRKALELFKAQGNEVKYQETLEMIEIYGL</sequence>
<dbReference type="Pfam" id="PF13432">
    <property type="entry name" value="TPR_16"/>
    <property type="match status" value="1"/>
</dbReference>
<proteinExistence type="predicted"/>
<dbReference type="PANTHER" id="PTHR44858">
    <property type="entry name" value="TETRATRICOPEPTIDE REPEAT PROTEIN 6"/>
    <property type="match status" value="1"/>
</dbReference>
<evidence type="ECO:0000313" key="5">
    <source>
        <dbReference type="Proteomes" id="UP001301388"/>
    </source>
</evidence>
<dbReference type="SMART" id="SM00028">
    <property type="entry name" value="TPR"/>
    <property type="match status" value="3"/>
</dbReference>
<dbReference type="InterPro" id="IPR050498">
    <property type="entry name" value="Ycf3"/>
</dbReference>
<dbReference type="PROSITE" id="PS50005">
    <property type="entry name" value="TPR"/>
    <property type="match status" value="1"/>
</dbReference>
<evidence type="ECO:0000256" key="1">
    <source>
        <dbReference type="ARBA" id="ARBA00022737"/>
    </source>
</evidence>